<dbReference type="EMBL" id="QTSX02000755">
    <property type="protein sequence ID" value="KAJ9085577.1"/>
    <property type="molecule type" value="Genomic_DNA"/>
</dbReference>
<reference evidence="1" key="1">
    <citation type="submission" date="2022-04" db="EMBL/GenBank/DDBJ databases">
        <title>Genome of the entomopathogenic fungus Entomophthora muscae.</title>
        <authorList>
            <person name="Elya C."/>
            <person name="Lovett B.R."/>
            <person name="Lee E."/>
            <person name="Macias A.M."/>
            <person name="Hajek A.E."/>
            <person name="De Bivort B.L."/>
            <person name="Kasson M.T."/>
            <person name="De Fine Licht H.H."/>
            <person name="Stajich J.E."/>
        </authorList>
    </citation>
    <scope>NUCLEOTIDE SEQUENCE</scope>
    <source>
        <strain evidence="1">Berkeley</strain>
    </source>
</reference>
<proteinExistence type="predicted"/>
<organism evidence="1 2">
    <name type="scientific">Entomophthora muscae</name>
    <dbReference type="NCBI Taxonomy" id="34485"/>
    <lineage>
        <taxon>Eukaryota</taxon>
        <taxon>Fungi</taxon>
        <taxon>Fungi incertae sedis</taxon>
        <taxon>Zoopagomycota</taxon>
        <taxon>Entomophthoromycotina</taxon>
        <taxon>Entomophthoromycetes</taxon>
        <taxon>Entomophthorales</taxon>
        <taxon>Entomophthoraceae</taxon>
        <taxon>Entomophthora</taxon>
    </lineage>
</organism>
<name>A0ACC2UGS5_9FUNG</name>
<sequence>MYDPKVILQRIGNFLLFVIVLVVNALGAVLPLGGKPVGEGKDSVLLPATPAFSIWSGIYLLQFMFIVYQLFPGTFNLRYINEGITPLYGLQAVGNAGWMFAQAYAPEDSPWVQVIFMYILLLSLVGMYIKTFLIVRKDLLENEDSDSHFYLNFVFGRMWLSLYLSWVAAAACVDSFHAFEDFSEEAFIKGAIVFGAIGIVALAVLVLTQDVVFGLGVVWTAGWLALANSEVDPARPNGALFISAVAVGPAVLAATLLALVYNTLYCFKRQRDARESAILLANEIDV</sequence>
<accession>A0ACC2UGS5</accession>
<keyword evidence="2" id="KW-1185">Reference proteome</keyword>
<gene>
    <name evidence="1" type="ORF">DSO57_1012583</name>
</gene>
<evidence type="ECO:0000313" key="1">
    <source>
        <dbReference type="EMBL" id="KAJ9085577.1"/>
    </source>
</evidence>
<evidence type="ECO:0000313" key="2">
    <source>
        <dbReference type="Proteomes" id="UP001165960"/>
    </source>
</evidence>
<dbReference type="Proteomes" id="UP001165960">
    <property type="component" value="Unassembled WGS sequence"/>
</dbReference>
<protein>
    <submittedName>
        <fullName evidence="1">Uncharacterized protein</fullName>
    </submittedName>
</protein>
<comment type="caution">
    <text evidence="1">The sequence shown here is derived from an EMBL/GenBank/DDBJ whole genome shotgun (WGS) entry which is preliminary data.</text>
</comment>